<evidence type="ECO:0000256" key="8">
    <source>
        <dbReference type="ARBA" id="ARBA00022918"/>
    </source>
</evidence>
<dbReference type="GO" id="GO:0006310">
    <property type="term" value="P:DNA recombination"/>
    <property type="evidence" value="ECO:0007669"/>
    <property type="project" value="UniProtKB-KW"/>
</dbReference>
<evidence type="ECO:0000256" key="5">
    <source>
        <dbReference type="ARBA" id="ARBA00022801"/>
    </source>
</evidence>
<evidence type="ECO:0000256" key="2">
    <source>
        <dbReference type="ARBA" id="ARBA00022722"/>
    </source>
</evidence>
<protein>
    <recommendedName>
        <fullName evidence="13">GAG-pre-integrase domain-containing protein</fullName>
    </recommendedName>
</protein>
<keyword evidence="2" id="KW-0540">Nuclease</keyword>
<sequence length="103" mass="11501">PEGSSLSVVAVTPTTWHRRCVHAGIDCIRELLSHPYVTGADFSGRFPTEPCGSCVVGKRPQRPYDNFQHRAEAPLALLHMDYAGPFPTLTPDKKKYFVIFIDD</sequence>
<accession>A0A8H6I1M0</accession>
<evidence type="ECO:0000256" key="7">
    <source>
        <dbReference type="ARBA" id="ARBA00022908"/>
    </source>
</evidence>
<keyword evidence="6" id="KW-0460">Magnesium</keyword>
<dbReference type="PANTHER" id="PTHR42648">
    <property type="entry name" value="TRANSPOSASE, PUTATIVE-RELATED"/>
    <property type="match status" value="1"/>
</dbReference>
<dbReference type="EMBL" id="JACGCI010000024">
    <property type="protein sequence ID" value="KAF6757014.1"/>
    <property type="molecule type" value="Genomic_DNA"/>
</dbReference>
<evidence type="ECO:0008006" key="13">
    <source>
        <dbReference type="Google" id="ProtNLM"/>
    </source>
</evidence>
<evidence type="ECO:0000256" key="9">
    <source>
        <dbReference type="ARBA" id="ARBA00022932"/>
    </source>
</evidence>
<dbReference type="OrthoDB" id="3025757at2759"/>
<dbReference type="PANTHER" id="PTHR42648:SF11">
    <property type="entry name" value="TRANSPOSON TY4-P GAG-POL POLYPROTEIN"/>
    <property type="match status" value="1"/>
</dbReference>
<evidence type="ECO:0000256" key="1">
    <source>
        <dbReference type="ARBA" id="ARBA00022695"/>
    </source>
</evidence>
<evidence type="ECO:0000256" key="6">
    <source>
        <dbReference type="ARBA" id="ARBA00022842"/>
    </source>
</evidence>
<evidence type="ECO:0000256" key="4">
    <source>
        <dbReference type="ARBA" id="ARBA00022759"/>
    </source>
</evidence>
<keyword evidence="12" id="KW-1185">Reference proteome</keyword>
<keyword evidence="5" id="KW-0378">Hydrolase</keyword>
<keyword evidence="9" id="KW-0239">DNA-directed DNA polymerase</keyword>
<feature type="non-terminal residue" evidence="11">
    <location>
        <position position="103"/>
    </location>
</feature>
<keyword evidence="7" id="KW-0229">DNA integration</keyword>
<keyword evidence="4" id="KW-0255">Endonuclease</keyword>
<evidence type="ECO:0000313" key="12">
    <source>
        <dbReference type="Proteomes" id="UP000521943"/>
    </source>
</evidence>
<dbReference type="AlphaFoldDB" id="A0A8H6I1M0"/>
<dbReference type="InterPro" id="IPR039537">
    <property type="entry name" value="Retrotran_Ty1/copia-like"/>
</dbReference>
<dbReference type="GO" id="GO:0046872">
    <property type="term" value="F:metal ion binding"/>
    <property type="evidence" value="ECO:0007669"/>
    <property type="project" value="UniProtKB-KW"/>
</dbReference>
<dbReference type="GO" id="GO:0016787">
    <property type="term" value="F:hydrolase activity"/>
    <property type="evidence" value="ECO:0007669"/>
    <property type="project" value="UniProtKB-KW"/>
</dbReference>
<dbReference type="GO" id="GO:0004519">
    <property type="term" value="F:endonuclease activity"/>
    <property type="evidence" value="ECO:0007669"/>
    <property type="project" value="UniProtKB-KW"/>
</dbReference>
<dbReference type="GO" id="GO:0015074">
    <property type="term" value="P:DNA integration"/>
    <property type="evidence" value="ECO:0007669"/>
    <property type="project" value="UniProtKB-KW"/>
</dbReference>
<keyword evidence="10" id="KW-0233">DNA recombination</keyword>
<proteinExistence type="predicted"/>
<evidence type="ECO:0000256" key="10">
    <source>
        <dbReference type="ARBA" id="ARBA00023172"/>
    </source>
</evidence>
<name>A0A8H6I1M0_9AGAR</name>
<feature type="non-terminal residue" evidence="11">
    <location>
        <position position="1"/>
    </location>
</feature>
<keyword evidence="3" id="KW-0479">Metal-binding</keyword>
<organism evidence="11 12">
    <name type="scientific">Ephemerocybe angulata</name>
    <dbReference type="NCBI Taxonomy" id="980116"/>
    <lineage>
        <taxon>Eukaryota</taxon>
        <taxon>Fungi</taxon>
        <taxon>Dikarya</taxon>
        <taxon>Basidiomycota</taxon>
        <taxon>Agaricomycotina</taxon>
        <taxon>Agaricomycetes</taxon>
        <taxon>Agaricomycetidae</taxon>
        <taxon>Agaricales</taxon>
        <taxon>Agaricineae</taxon>
        <taxon>Psathyrellaceae</taxon>
        <taxon>Ephemerocybe</taxon>
    </lineage>
</organism>
<evidence type="ECO:0000256" key="3">
    <source>
        <dbReference type="ARBA" id="ARBA00022723"/>
    </source>
</evidence>
<comment type="caution">
    <text evidence="11">The sequence shown here is derived from an EMBL/GenBank/DDBJ whole genome shotgun (WGS) entry which is preliminary data.</text>
</comment>
<dbReference type="GO" id="GO:0003887">
    <property type="term" value="F:DNA-directed DNA polymerase activity"/>
    <property type="evidence" value="ECO:0007669"/>
    <property type="project" value="UniProtKB-KW"/>
</dbReference>
<dbReference type="Proteomes" id="UP000521943">
    <property type="component" value="Unassembled WGS sequence"/>
</dbReference>
<reference evidence="11 12" key="1">
    <citation type="submission" date="2020-07" db="EMBL/GenBank/DDBJ databases">
        <title>Comparative genomics of pyrophilous fungi reveals a link between fire events and developmental genes.</title>
        <authorList>
            <consortium name="DOE Joint Genome Institute"/>
            <person name="Steindorff A.S."/>
            <person name="Carver A."/>
            <person name="Calhoun S."/>
            <person name="Stillman K."/>
            <person name="Liu H."/>
            <person name="Lipzen A."/>
            <person name="Pangilinan J."/>
            <person name="Labutti K."/>
            <person name="Bruns T.D."/>
            <person name="Grigoriev I.V."/>
        </authorList>
    </citation>
    <scope>NUCLEOTIDE SEQUENCE [LARGE SCALE GENOMIC DNA]</scope>
    <source>
        <strain evidence="11 12">CBS 144469</strain>
    </source>
</reference>
<dbReference type="GO" id="GO:0003964">
    <property type="term" value="F:RNA-directed DNA polymerase activity"/>
    <property type="evidence" value="ECO:0007669"/>
    <property type="project" value="UniProtKB-KW"/>
</dbReference>
<keyword evidence="8" id="KW-0695">RNA-directed DNA polymerase</keyword>
<keyword evidence="1" id="KW-0548">Nucleotidyltransferase</keyword>
<evidence type="ECO:0000313" key="11">
    <source>
        <dbReference type="EMBL" id="KAF6757014.1"/>
    </source>
</evidence>
<keyword evidence="9" id="KW-0808">Transferase</keyword>
<gene>
    <name evidence="11" type="ORF">DFP72DRAFT_776737</name>
</gene>